<dbReference type="OrthoDB" id="29129at2157"/>
<feature type="transmembrane region" description="Helical" evidence="1">
    <location>
        <begin position="264"/>
        <end position="286"/>
    </location>
</feature>
<feature type="transmembrane region" description="Helical" evidence="1">
    <location>
        <begin position="79"/>
        <end position="99"/>
    </location>
</feature>
<evidence type="ECO:0000313" key="3">
    <source>
        <dbReference type="Proteomes" id="UP000005867"/>
    </source>
</evidence>
<dbReference type="HOGENOM" id="CLU_975287_0_0_2"/>
<accession>G7VF18</accession>
<dbReference type="EMBL" id="CP003098">
    <property type="protein sequence ID" value="AET34183.1"/>
    <property type="molecule type" value="Genomic_DNA"/>
</dbReference>
<feature type="transmembrane region" description="Helical" evidence="1">
    <location>
        <begin position="208"/>
        <end position="226"/>
    </location>
</feature>
<evidence type="ECO:0000313" key="2">
    <source>
        <dbReference type="EMBL" id="AET34183.1"/>
    </source>
</evidence>
<keyword evidence="1" id="KW-1133">Transmembrane helix</keyword>
<keyword evidence="1" id="KW-0472">Membrane</keyword>
<name>G7VF18_9CREN</name>
<dbReference type="eggNOG" id="arCOG04463">
    <property type="taxonomic scope" value="Archaea"/>
</dbReference>
<dbReference type="STRING" id="1104324.P186_2807"/>
<feature type="transmembrane region" description="Helical" evidence="1">
    <location>
        <begin position="105"/>
        <end position="125"/>
    </location>
</feature>
<feature type="transmembrane region" description="Helical" evidence="1">
    <location>
        <begin position="132"/>
        <end position="149"/>
    </location>
</feature>
<dbReference type="Proteomes" id="UP000005867">
    <property type="component" value="Chromosome"/>
</dbReference>
<gene>
    <name evidence="2" type="ORF">P186_2807</name>
</gene>
<sequence length="288" mass="31159">MVVLALALVAIAVLLGTAPLFFEIKVEPLPVQSTPYVRAEDAGATVHNLVIFFVLLLGATAAIYILFTRRRLLNLFLYFVWYVLAVGVVQFYTILYYWTGLLDEINAVRLMWASLLFGLAVAFLIHRRRGDLLLGFLGALAGVMFVWLLPEPTVAALLVALPVYDYVMVSRGLLGKLVRKSKEAASGGGGGARGDTPLFGFVVRLRNMSLGVGDFVVYAMALSYIVTKLVHLGGGAALLSLAAGVALIYLGLRLTVSVFLKRWGYGPALPLPILLLSPLIAAAWLLHA</sequence>
<proteinExistence type="predicted"/>
<dbReference type="KEGG" id="pyr:P186_2807"/>
<feature type="transmembrane region" description="Helical" evidence="1">
    <location>
        <begin position="232"/>
        <end position="252"/>
    </location>
</feature>
<dbReference type="GeneID" id="11594405"/>
<organism evidence="2 3">
    <name type="scientific">Pyrobaculum ferrireducens</name>
    <dbReference type="NCBI Taxonomy" id="1104324"/>
    <lineage>
        <taxon>Archaea</taxon>
        <taxon>Thermoproteota</taxon>
        <taxon>Thermoprotei</taxon>
        <taxon>Thermoproteales</taxon>
        <taxon>Thermoproteaceae</taxon>
        <taxon>Pyrobaculum</taxon>
    </lineage>
</organism>
<evidence type="ECO:0000256" key="1">
    <source>
        <dbReference type="SAM" id="Phobius"/>
    </source>
</evidence>
<keyword evidence="1" id="KW-0812">Transmembrane</keyword>
<protein>
    <recommendedName>
        <fullName evidence="4">Presenilin</fullName>
    </recommendedName>
</protein>
<reference evidence="2 3" key="1">
    <citation type="journal article" date="2012" name="J. Bacteriol.">
        <title>Complete genome sequence of strain 1860, a crenarchaeon of the genus pyrobaculum able to grow with various electron acceptors.</title>
        <authorList>
            <person name="Mardanov A.V."/>
            <person name="Gumerov V.M."/>
            <person name="Slobodkina G.B."/>
            <person name="Beletsky A.V."/>
            <person name="Bonch-Osmolovskaya E.A."/>
            <person name="Ravin N.V."/>
            <person name="Skryabin K.G."/>
        </authorList>
    </citation>
    <scope>NUCLEOTIDE SEQUENCE [LARGE SCALE GENOMIC DNA]</scope>
    <source>
        <strain evidence="2 3">1860</strain>
    </source>
</reference>
<feature type="transmembrane region" description="Helical" evidence="1">
    <location>
        <begin position="46"/>
        <end position="67"/>
    </location>
</feature>
<dbReference type="BioCyc" id="PSP1104324:GJSN-2744-MONOMER"/>
<dbReference type="RefSeq" id="WP_014290008.1">
    <property type="nucleotide sequence ID" value="NC_016645.1"/>
</dbReference>
<dbReference type="AlphaFoldDB" id="G7VF18"/>
<keyword evidence="3" id="KW-1185">Reference proteome</keyword>
<feature type="transmembrane region" description="Helical" evidence="1">
    <location>
        <begin position="155"/>
        <end position="174"/>
    </location>
</feature>
<evidence type="ECO:0008006" key="4">
    <source>
        <dbReference type="Google" id="ProtNLM"/>
    </source>
</evidence>